<name>A0A0B9GYF8_9GAMM</name>
<organism evidence="1 2">
    <name type="scientific">Photobacterium gaetbulicola</name>
    <dbReference type="NCBI Taxonomy" id="1295392"/>
    <lineage>
        <taxon>Bacteria</taxon>
        <taxon>Pseudomonadati</taxon>
        <taxon>Pseudomonadota</taxon>
        <taxon>Gammaproteobacteria</taxon>
        <taxon>Vibrionales</taxon>
        <taxon>Vibrionaceae</taxon>
        <taxon>Photobacterium</taxon>
    </lineage>
</organism>
<gene>
    <name evidence="1" type="ORF">RJ45_21405</name>
</gene>
<proteinExistence type="predicted"/>
<dbReference type="EMBL" id="JWLZ01000197">
    <property type="protein sequence ID" value="KHT61672.1"/>
    <property type="molecule type" value="Genomic_DNA"/>
</dbReference>
<dbReference type="RefSeq" id="WP_039467218.1">
    <property type="nucleotide sequence ID" value="NZ_JWLZ01000197.1"/>
</dbReference>
<evidence type="ECO:0000313" key="2">
    <source>
        <dbReference type="Proteomes" id="UP000031278"/>
    </source>
</evidence>
<dbReference type="AlphaFoldDB" id="A0A0B9GYF8"/>
<sequence>MASENLSSVITTLLTAPADAVVQASTAQRHIWMKWLSDLCKLIQDQPDNVKKNIIEEHLKLAPTWKMSAQLSLSISMRIASLERTETGVSLGLGIGMIQASGTFGFAREIASESVLQAQAIYNLTNDKEIALKDYLSILGAPELVDSTTINTAVTMLGSVSLPAVESSTD</sequence>
<evidence type="ECO:0000313" key="1">
    <source>
        <dbReference type="EMBL" id="KHT61672.1"/>
    </source>
</evidence>
<protein>
    <submittedName>
        <fullName evidence="1">Uncharacterized protein</fullName>
    </submittedName>
</protein>
<dbReference type="Proteomes" id="UP000031278">
    <property type="component" value="Unassembled WGS sequence"/>
</dbReference>
<reference evidence="1 2" key="1">
    <citation type="submission" date="2014-12" db="EMBL/GenBank/DDBJ databases">
        <title>Genome sequencing of Photobacterium gaetbulicola AD005a.</title>
        <authorList>
            <person name="Adrian T.G.S."/>
            <person name="Chan K.G."/>
        </authorList>
    </citation>
    <scope>NUCLEOTIDE SEQUENCE [LARGE SCALE GENOMIC DNA]</scope>
    <source>
        <strain evidence="1 2">AD005a</strain>
    </source>
</reference>
<comment type="caution">
    <text evidence="1">The sequence shown here is derived from an EMBL/GenBank/DDBJ whole genome shotgun (WGS) entry which is preliminary data.</text>
</comment>
<accession>A0A0B9GYF8</accession>